<dbReference type="EMBL" id="PEKC01000005">
    <property type="protein sequence ID" value="PII37243.1"/>
    <property type="molecule type" value="Genomic_DNA"/>
</dbReference>
<evidence type="ECO:0000313" key="1">
    <source>
        <dbReference type="EMBL" id="PII37243.1"/>
    </source>
</evidence>
<reference evidence="1" key="1">
    <citation type="submission" date="2017-10" db="EMBL/GenBank/DDBJ databases">
        <title>Chryseobacterium sp. B5 is a hydrocarbonoclastic and plant growth promoting bacterium.</title>
        <authorList>
            <person name="Thijs S."/>
            <person name="Gkorezis P."/>
            <person name="Van Hamme J."/>
        </authorList>
    </citation>
    <scope>NUCLEOTIDE SEQUENCE</scope>
    <source>
        <strain evidence="1">B5</strain>
    </source>
</reference>
<organism evidence="1">
    <name type="scientific">Chryseobacterium sp. B5</name>
    <dbReference type="NCBI Taxonomy" id="2050562"/>
    <lineage>
        <taxon>Bacteria</taxon>
        <taxon>Pseudomonadati</taxon>
        <taxon>Bacteroidota</taxon>
        <taxon>Flavobacteriia</taxon>
        <taxon>Flavobacteriales</taxon>
        <taxon>Weeksellaceae</taxon>
        <taxon>Chryseobacterium group</taxon>
        <taxon>Chryseobacterium</taxon>
    </lineage>
</organism>
<protein>
    <submittedName>
        <fullName evidence="1">Uncharacterized protein</fullName>
    </submittedName>
</protein>
<gene>
    <name evidence="1" type="ORF">CTI11_02090</name>
</gene>
<sequence length="126" mass="13842">MEIAEQLHPAAWRLAPEPAPEDVAGPTHEVPRWAGRLALKRHVLEQDALVLLAPDDARPEDNLLARVLAWRDTLQPGEMLDRVDAVLNDAKDWLRDSETVAAVAAVLGLTAEQVDTLFAWAAAQRA</sequence>
<name>A0A2G7TDV4_9FLAO</name>
<proteinExistence type="predicted"/>
<accession>A0A2G7TDV4</accession>
<dbReference type="AlphaFoldDB" id="A0A2G7TDV4"/>
<comment type="caution">
    <text evidence="1">The sequence shown here is derived from an EMBL/GenBank/DDBJ whole genome shotgun (WGS) entry which is preliminary data.</text>
</comment>